<feature type="active site" description="Acyl-thioester intermediate" evidence="11">
    <location>
        <position position="90"/>
    </location>
</feature>
<comment type="subcellular location">
    <subcellularLocation>
        <location evidence="1">Peroxisome</location>
    </subcellularLocation>
</comment>
<feature type="domain" description="Thiolase C-terminal" evidence="14">
    <location>
        <begin position="271"/>
        <end position="391"/>
    </location>
</feature>
<evidence type="ECO:0000256" key="6">
    <source>
        <dbReference type="ARBA" id="ARBA00022946"/>
    </source>
</evidence>
<evidence type="ECO:0000256" key="1">
    <source>
        <dbReference type="ARBA" id="ARBA00004275"/>
    </source>
</evidence>
<evidence type="ECO:0000256" key="5">
    <source>
        <dbReference type="ARBA" id="ARBA00022832"/>
    </source>
</evidence>
<keyword evidence="8" id="KW-0576">Peroxisome</keyword>
<evidence type="ECO:0000256" key="3">
    <source>
        <dbReference type="ARBA" id="ARBA00010982"/>
    </source>
</evidence>
<evidence type="ECO:0000256" key="11">
    <source>
        <dbReference type="PIRSR" id="PIRSR000429-1"/>
    </source>
</evidence>
<dbReference type="Pfam" id="PF00108">
    <property type="entry name" value="Thiolase_N"/>
    <property type="match status" value="1"/>
</dbReference>
<comment type="similarity">
    <text evidence="3 12">Belongs to the thiolase-like superfamily. Thiolase family.</text>
</comment>
<reference evidence="15 16" key="1">
    <citation type="submission" date="2018-09" db="EMBL/GenBank/DDBJ databases">
        <title>Complete genome sequence of Cupriavidus oxalaticus T2, a bacterium capable of phenol tolerance and degradation.</title>
        <authorList>
            <person name="Yan J."/>
        </authorList>
    </citation>
    <scope>NUCLEOTIDE SEQUENCE [LARGE SCALE GENOMIC DNA]</scope>
    <source>
        <strain evidence="15 16">T2</strain>
    </source>
</reference>
<dbReference type="InterPro" id="IPR020613">
    <property type="entry name" value="Thiolase_CS"/>
</dbReference>
<dbReference type="EMBL" id="CP032519">
    <property type="protein sequence ID" value="QEZ46233.1"/>
    <property type="molecule type" value="Genomic_DNA"/>
</dbReference>
<feature type="active site" description="Proton acceptor" evidence="11">
    <location>
        <position position="349"/>
    </location>
</feature>
<dbReference type="InterPro" id="IPR020616">
    <property type="entry name" value="Thiolase_N"/>
</dbReference>
<evidence type="ECO:0000256" key="7">
    <source>
        <dbReference type="ARBA" id="ARBA00023098"/>
    </source>
</evidence>
<dbReference type="InterPro" id="IPR020617">
    <property type="entry name" value="Thiolase_C"/>
</dbReference>
<dbReference type="InterPro" id="IPR050215">
    <property type="entry name" value="Thiolase-like_sf_Thiolase"/>
</dbReference>
<organism evidence="15 16">
    <name type="scientific">Cupriavidus oxalaticus</name>
    <dbReference type="NCBI Taxonomy" id="96344"/>
    <lineage>
        <taxon>Bacteria</taxon>
        <taxon>Pseudomonadati</taxon>
        <taxon>Pseudomonadota</taxon>
        <taxon>Betaproteobacteria</taxon>
        <taxon>Burkholderiales</taxon>
        <taxon>Burkholderiaceae</taxon>
        <taxon>Cupriavidus</taxon>
    </lineage>
</organism>
<evidence type="ECO:0000259" key="14">
    <source>
        <dbReference type="Pfam" id="PF02803"/>
    </source>
</evidence>
<evidence type="ECO:0000256" key="10">
    <source>
        <dbReference type="ARBA" id="ARBA00024073"/>
    </source>
</evidence>
<evidence type="ECO:0000256" key="2">
    <source>
        <dbReference type="ARBA" id="ARBA00005189"/>
    </source>
</evidence>
<dbReference type="PROSITE" id="PS00099">
    <property type="entry name" value="THIOLASE_3"/>
    <property type="match status" value="1"/>
</dbReference>
<protein>
    <recommendedName>
        <fullName evidence="10">acetyl-CoA C-acyltransferase</fullName>
        <ecNumber evidence="10">2.3.1.16</ecNumber>
    </recommendedName>
</protein>
<dbReference type="FunFam" id="3.40.47.10:FF:000010">
    <property type="entry name" value="Acetyl-CoA acetyltransferase (Thiolase)"/>
    <property type="match status" value="1"/>
</dbReference>
<feature type="domain" description="Thiolase N-terminal" evidence="13">
    <location>
        <begin position="5"/>
        <end position="262"/>
    </location>
</feature>
<sequence length="394" mass="40945">MREAVIVATARTALTKAGRGEFNLTEGPTLAAHAVRAAVARAGIAPGQIEDLVMGCGYPEGTTGRNVARQAALRAGLPVTVGGATVNRFCASGLQAVADAAARIVMGGASAAVAGGVESCSLLRTRDDGKTGVDPWIEANLPALYLPMITTADIVASRYGISREDQDSFALRSQQRTEAAQRAGRYADEIVPVTATMAVTDRQSGETRLQEVTVSADNCNRPGTTLDALARLAPVQGPDRFVTAGNASQLADGASACVLMEARDAERANLSPLGAFRGFVVAGCEPDEMGIGPVFAVPRLLERHGLTVDDIGLWELNEAFASQALYCQRRLGIPDERLNVNGGAIAIGHPFGVTGARLAGHVLIEGRRRGVKYAVVTMCVGGGMGAAGLFEVYA</sequence>
<dbReference type="Gene3D" id="3.40.47.10">
    <property type="match status" value="1"/>
</dbReference>
<keyword evidence="9 12" id="KW-0012">Acyltransferase</keyword>
<dbReference type="InterPro" id="IPR002155">
    <property type="entry name" value="Thiolase"/>
</dbReference>
<dbReference type="InterPro" id="IPR020615">
    <property type="entry name" value="Thiolase_acyl_enz_int_AS"/>
</dbReference>
<comment type="pathway">
    <text evidence="2">Lipid metabolism.</text>
</comment>
<dbReference type="InterPro" id="IPR016039">
    <property type="entry name" value="Thiolase-like"/>
</dbReference>
<dbReference type="PANTHER" id="PTHR43853">
    <property type="entry name" value="3-KETOACYL-COA THIOLASE, PEROXISOMAL"/>
    <property type="match status" value="1"/>
</dbReference>
<keyword evidence="7" id="KW-0443">Lipid metabolism</keyword>
<dbReference type="AlphaFoldDB" id="A0A5P3VLC6"/>
<dbReference type="EC" id="2.3.1.16" evidence="10"/>
<gene>
    <name evidence="15" type="ORF">D2917_18315</name>
</gene>
<dbReference type="Proteomes" id="UP000325743">
    <property type="component" value="Chromosome 2"/>
</dbReference>
<dbReference type="NCBIfam" id="TIGR01930">
    <property type="entry name" value="AcCoA-C-Actrans"/>
    <property type="match status" value="1"/>
</dbReference>
<dbReference type="GO" id="GO:0005737">
    <property type="term" value="C:cytoplasm"/>
    <property type="evidence" value="ECO:0007669"/>
    <property type="project" value="UniProtKB-ARBA"/>
</dbReference>
<evidence type="ECO:0000256" key="8">
    <source>
        <dbReference type="ARBA" id="ARBA00023140"/>
    </source>
</evidence>
<proteinExistence type="inferred from homology"/>
<feature type="active site" description="Proton acceptor" evidence="11">
    <location>
        <position position="379"/>
    </location>
</feature>
<keyword evidence="4 12" id="KW-0808">Transferase</keyword>
<evidence type="ECO:0000313" key="15">
    <source>
        <dbReference type="EMBL" id="QEZ46233.1"/>
    </source>
</evidence>
<dbReference type="CDD" id="cd00751">
    <property type="entry name" value="thiolase"/>
    <property type="match status" value="1"/>
</dbReference>
<accession>A0A5P3VLC6</accession>
<dbReference type="GO" id="GO:0010124">
    <property type="term" value="P:phenylacetate catabolic process"/>
    <property type="evidence" value="ECO:0007669"/>
    <property type="project" value="TreeGrafter"/>
</dbReference>
<dbReference type="InterPro" id="IPR020610">
    <property type="entry name" value="Thiolase_AS"/>
</dbReference>
<dbReference type="PROSITE" id="PS00737">
    <property type="entry name" value="THIOLASE_2"/>
    <property type="match status" value="1"/>
</dbReference>
<evidence type="ECO:0000256" key="12">
    <source>
        <dbReference type="RuleBase" id="RU003557"/>
    </source>
</evidence>
<keyword evidence="6" id="KW-0809">Transit peptide</keyword>
<dbReference type="RefSeq" id="WP_151071484.1">
    <property type="nucleotide sequence ID" value="NZ_CP032519.1"/>
</dbReference>
<evidence type="ECO:0000313" key="16">
    <source>
        <dbReference type="Proteomes" id="UP000325743"/>
    </source>
</evidence>
<dbReference type="PROSITE" id="PS00098">
    <property type="entry name" value="THIOLASE_1"/>
    <property type="match status" value="1"/>
</dbReference>
<evidence type="ECO:0000256" key="4">
    <source>
        <dbReference type="ARBA" id="ARBA00022679"/>
    </source>
</evidence>
<name>A0A5P3VLC6_9BURK</name>
<dbReference type="GO" id="GO:0003988">
    <property type="term" value="F:acetyl-CoA C-acyltransferase activity"/>
    <property type="evidence" value="ECO:0007669"/>
    <property type="project" value="UniProtKB-EC"/>
</dbReference>
<dbReference type="SUPFAM" id="SSF53901">
    <property type="entry name" value="Thiolase-like"/>
    <property type="match status" value="2"/>
</dbReference>
<keyword evidence="5" id="KW-0276">Fatty acid metabolism</keyword>
<dbReference type="PIRSF" id="PIRSF000429">
    <property type="entry name" value="Ac-CoA_Ac_transf"/>
    <property type="match status" value="1"/>
</dbReference>
<evidence type="ECO:0000256" key="9">
    <source>
        <dbReference type="ARBA" id="ARBA00023315"/>
    </source>
</evidence>
<dbReference type="GO" id="GO:0006635">
    <property type="term" value="P:fatty acid beta-oxidation"/>
    <property type="evidence" value="ECO:0007669"/>
    <property type="project" value="TreeGrafter"/>
</dbReference>
<dbReference type="Pfam" id="PF02803">
    <property type="entry name" value="Thiolase_C"/>
    <property type="match status" value="1"/>
</dbReference>
<evidence type="ECO:0000259" key="13">
    <source>
        <dbReference type="Pfam" id="PF00108"/>
    </source>
</evidence>
<dbReference type="PANTHER" id="PTHR43853:SF8">
    <property type="entry name" value="3-KETOACYL-COA THIOLASE, PEROXISOMAL"/>
    <property type="match status" value="1"/>
</dbReference>